<dbReference type="EMBL" id="LWMU01000114">
    <property type="protein sequence ID" value="KZX10474.1"/>
    <property type="molecule type" value="Genomic_DNA"/>
</dbReference>
<proteinExistence type="predicted"/>
<keyword evidence="2" id="KW-1185">Reference proteome</keyword>
<accession>A0A165ZAQ4</accession>
<dbReference type="SUPFAM" id="SSF51126">
    <property type="entry name" value="Pectin lyase-like"/>
    <property type="match status" value="1"/>
</dbReference>
<evidence type="ECO:0000313" key="2">
    <source>
        <dbReference type="Proteomes" id="UP000077428"/>
    </source>
</evidence>
<protein>
    <recommendedName>
        <fullName evidence="3">Adhesin-like protein</fullName>
    </recommendedName>
</protein>
<dbReference type="AlphaFoldDB" id="A0A165ZAQ4"/>
<dbReference type="PATRIC" id="fig|66851.6.peg.1974"/>
<reference evidence="2" key="1">
    <citation type="journal article" date="2016" name="Genome Announc.">
        <title>Draft Genome Sequences of Methanobrevibacter curvatus DSM11111, Methanobrevibacter cuticularis DSM11139, Methanobrevibacter filiformis DSM11501, and Methanobrevibacter oralis DSM7256.</title>
        <authorList>
            <person name="Poehlein A."/>
            <person name="Seedorf H."/>
        </authorList>
    </citation>
    <scope>NUCLEOTIDE SEQUENCE [LARGE SCALE GENOMIC DNA]</scope>
    <source>
        <strain evidence="2">DSM 7256 / JCM 30027 / ZR</strain>
    </source>
</reference>
<dbReference type="STRING" id="66851.MBORA_18050"/>
<organism evidence="1 2">
    <name type="scientific">Methanobrevibacter oralis</name>
    <dbReference type="NCBI Taxonomy" id="66851"/>
    <lineage>
        <taxon>Archaea</taxon>
        <taxon>Methanobacteriati</taxon>
        <taxon>Methanobacteriota</taxon>
        <taxon>Methanomada group</taxon>
        <taxon>Methanobacteria</taxon>
        <taxon>Methanobacteriales</taxon>
        <taxon>Methanobacteriaceae</taxon>
        <taxon>Methanobrevibacter</taxon>
    </lineage>
</organism>
<evidence type="ECO:0000313" key="1">
    <source>
        <dbReference type="EMBL" id="KZX10474.1"/>
    </source>
</evidence>
<gene>
    <name evidence="1" type="ORF">MBORA_18050</name>
</gene>
<comment type="caution">
    <text evidence="1">The sequence shown here is derived from an EMBL/GenBank/DDBJ whole genome shotgun (WGS) entry which is preliminary data.</text>
</comment>
<sequence length="561" mass="63560">MVIRLKYKILIITLIFVALLSLSNVCAVDVNLSEDDVVLNDTHYKNINLDNSDEYCNSNVKEVFGKNNNSQNSFSDVQKLIDDSEENDTIQLNGTYYGQGNLIIVNKSLVIEGRGDGAILDAQMLSGIFYISSNNVILKNLKIINAKAPYNFTNLNNYELISNGAAIYWVGANGTLINSSFSGNHGYGDGGIVAWEGHNGKIFNTSFKDNPPSFKYEFIIGGSNPSCRFIGGVVNGFYDGDLIGNSFLKNVSVNARRVLTVNMPVLYNGELIIKLTDEEGLPFVNDIFKVHIYNKNYNLYLESIIDENGFARVSLPFNLSVGNYNIKYYLKQILDSYIKKSDYYHINESGKLCYDFNSILINQSSLSVIKRDTSLFCYNLRIFYNSNEHLYVKLVDNNGVAIKGVKFLFKIYLSKNKFKNYYVTTNSKGMAILKHNFNQGHYSIVINAINGNYKIKSLKSKFKIYKTPLTIKAPKIVAKYKKSKKFTIKLINKKAKKIVKNIKIKVKISIGKKYKTRTLKTNNKGLAYLNTKNFKRGVHKVFISPKNTNYYGKFISKIIIK</sequence>
<evidence type="ECO:0008006" key="3">
    <source>
        <dbReference type="Google" id="ProtNLM"/>
    </source>
</evidence>
<dbReference type="InterPro" id="IPR011050">
    <property type="entry name" value="Pectin_lyase_fold/virulence"/>
</dbReference>
<dbReference type="Proteomes" id="UP000077428">
    <property type="component" value="Unassembled WGS sequence"/>
</dbReference>
<name>A0A165ZAQ4_METOA</name>